<protein>
    <recommendedName>
        <fullName evidence="2">Agenet domain-containing protein</fullName>
    </recommendedName>
</protein>
<dbReference type="InterPro" id="IPR008395">
    <property type="entry name" value="Agenet-like_dom"/>
</dbReference>
<organism evidence="3 4">
    <name type="scientific">Arachis hypogaea</name>
    <name type="common">Peanut</name>
    <dbReference type="NCBI Taxonomy" id="3818"/>
    <lineage>
        <taxon>Eukaryota</taxon>
        <taxon>Viridiplantae</taxon>
        <taxon>Streptophyta</taxon>
        <taxon>Embryophyta</taxon>
        <taxon>Tracheophyta</taxon>
        <taxon>Spermatophyta</taxon>
        <taxon>Magnoliopsida</taxon>
        <taxon>eudicotyledons</taxon>
        <taxon>Gunneridae</taxon>
        <taxon>Pentapetalae</taxon>
        <taxon>rosids</taxon>
        <taxon>fabids</taxon>
        <taxon>Fabales</taxon>
        <taxon>Fabaceae</taxon>
        <taxon>Papilionoideae</taxon>
        <taxon>50 kb inversion clade</taxon>
        <taxon>dalbergioids sensu lato</taxon>
        <taxon>Dalbergieae</taxon>
        <taxon>Pterocarpus clade</taxon>
        <taxon>Arachis</taxon>
    </lineage>
</organism>
<dbReference type="InterPro" id="IPR014002">
    <property type="entry name" value="Agenet_dom_plant"/>
</dbReference>
<feature type="compositionally biased region" description="Polar residues" evidence="1">
    <location>
        <begin position="273"/>
        <end position="284"/>
    </location>
</feature>
<dbReference type="Proteomes" id="UP000289738">
    <property type="component" value="Chromosome B03"/>
</dbReference>
<sequence>MPPLKLHNVKFQVGDSLESKSFQRGYRGAWFRCKIREIRQKNDMVTYLLEYIDYPDQKPIWTKLYQKGPTSISKSKRYNMELMVRPSFPTIYRESEKPDISAISGVIIIVDNTWKVGDLVDWWKDDCYWSGRVTKILRNDQVKIDLLPVPFGEGMSDVASSRDLRPSLDWCPEKGWTVPMPTLQEGGHGRVCAEIVNPRSTGINIHASDGAVEVGQPAVRTYSSHSSQNSIVKRKQFDTAGNRTEIDEIDSKIRKTCFSDSISSSHSMDASIGNTERIPTNGESNNHEYPSKKMRSSDNLGLNSMSSNTIEAAVLDLEELVNRIKWLRGILNFGIPSSCTKQPSWEFSQHHAT</sequence>
<dbReference type="SMART" id="SM00743">
    <property type="entry name" value="Agenet"/>
    <property type="match status" value="1"/>
</dbReference>
<name>A0A445A6B9_ARAHY</name>
<dbReference type="Pfam" id="PF05641">
    <property type="entry name" value="Agenet"/>
    <property type="match status" value="1"/>
</dbReference>
<evidence type="ECO:0000313" key="4">
    <source>
        <dbReference type="Proteomes" id="UP000289738"/>
    </source>
</evidence>
<dbReference type="STRING" id="3818.A0A445A6B9"/>
<gene>
    <name evidence="3" type="ORF">Ahy_B03g067280</name>
</gene>
<proteinExistence type="predicted"/>
<evidence type="ECO:0000313" key="3">
    <source>
        <dbReference type="EMBL" id="RYR21987.1"/>
    </source>
</evidence>
<dbReference type="AlphaFoldDB" id="A0A445A6B9"/>
<keyword evidence="4" id="KW-1185">Reference proteome</keyword>
<accession>A0A445A6B9</accession>
<dbReference type="EMBL" id="SDMP01000013">
    <property type="protein sequence ID" value="RYR21987.1"/>
    <property type="molecule type" value="Genomic_DNA"/>
</dbReference>
<feature type="domain" description="Agenet" evidence="2">
    <location>
        <begin position="112"/>
        <end position="172"/>
    </location>
</feature>
<comment type="caution">
    <text evidence="3">The sequence shown here is derived from an EMBL/GenBank/DDBJ whole genome shotgun (WGS) entry which is preliminary data.</text>
</comment>
<dbReference type="PANTHER" id="PTHR36805">
    <property type="entry name" value="AGENET DOMAIN-CONTAINING PROTEIN"/>
    <property type="match status" value="1"/>
</dbReference>
<dbReference type="OrthoDB" id="1894168at2759"/>
<reference evidence="3 4" key="1">
    <citation type="submission" date="2019-01" db="EMBL/GenBank/DDBJ databases">
        <title>Sequencing of cultivated peanut Arachis hypogaea provides insights into genome evolution and oil improvement.</title>
        <authorList>
            <person name="Chen X."/>
        </authorList>
    </citation>
    <scope>NUCLEOTIDE SEQUENCE [LARGE SCALE GENOMIC DNA]</scope>
    <source>
        <strain evidence="4">cv. Fuhuasheng</strain>
        <tissue evidence="3">Leaves</tissue>
    </source>
</reference>
<dbReference type="PANTHER" id="PTHR36805:SF7">
    <property type="entry name" value="AGENET DOMAIN-CONTAINING PROTEIN"/>
    <property type="match status" value="1"/>
</dbReference>
<feature type="region of interest" description="Disordered" evidence="1">
    <location>
        <begin position="265"/>
        <end position="299"/>
    </location>
</feature>
<evidence type="ECO:0000259" key="2">
    <source>
        <dbReference type="SMART" id="SM00743"/>
    </source>
</evidence>
<evidence type="ECO:0000256" key="1">
    <source>
        <dbReference type="SAM" id="MobiDB-lite"/>
    </source>
</evidence>